<dbReference type="InterPro" id="IPR014818">
    <property type="entry name" value="Phage/plasmid_primase_P4_C"/>
</dbReference>
<dbReference type="PROSITE" id="PS51206">
    <property type="entry name" value="SF3_HELICASE_1"/>
    <property type="match status" value="1"/>
</dbReference>
<keyword evidence="2" id="KW-0378">Hydrolase</keyword>
<evidence type="ECO:0000313" key="6">
    <source>
        <dbReference type="EMBL" id="MEX3529173.1"/>
    </source>
</evidence>
<reference evidence="6 7" key="1">
    <citation type="journal article" date="2024" name="Fungal Genet. Biol.">
        <title>The porcine skin microbiome exhibits broad fungal antagonism.</title>
        <authorList>
            <person name="De La Cruz K.F."/>
            <person name="Townsend E.C."/>
            <person name="Alex Cheong J.Z."/>
            <person name="Salamzade R."/>
            <person name="Liu A."/>
            <person name="Sandstrom S."/>
            <person name="Davila E."/>
            <person name="Huang L."/>
            <person name="Xu K.H."/>
            <person name="Wu S.Y."/>
            <person name="Meudt J.J."/>
            <person name="Shanmuganayagam D."/>
            <person name="Gibson A.L.F."/>
            <person name="Kalan L.R."/>
        </authorList>
    </citation>
    <scope>NUCLEOTIDE SEQUENCE [LARGE SCALE GENOMIC DNA]</scope>
    <source>
        <strain evidence="6 7">LK2569</strain>
    </source>
</reference>
<dbReference type="InterPro" id="IPR006500">
    <property type="entry name" value="Helicase_put_C_phage/plasmid"/>
</dbReference>
<name>A0ABV3UVF3_9CORY</name>
<dbReference type="PANTHER" id="PTHR35372">
    <property type="entry name" value="ATP BINDING PROTEIN-RELATED"/>
    <property type="match status" value="1"/>
</dbReference>
<accession>A0ABV3UVF3</accession>
<dbReference type="RefSeq" id="WP_368522707.1">
    <property type="nucleotide sequence ID" value="NZ_JAYWMA010000009.1"/>
</dbReference>
<sequence length="647" mass="71708">MQGTKKRPAGVNGEAKISSLVGCESVNDRSESCEDAQGVGELRPAGGAPAMINDADALADARVMALPTATIAARAVAEEFDRLGTAAAREMEPSDLSARLLARINAAIAAENARDKTHNRPQIKRRLFDRLDHAALAEVALRLRHVALVNVGGFDRAGEALAVYVDDPADPLYGVYTLEEESLERFVAHYCLDMTTRDWEQVRATLRRRAPRRAREQNVDLIAVKNGIFDYASKTLSDFNPEQIFLSKSPINYRADAENPRIVMPDGGSWDVESWMADISDDPAIVDLLWKVVGAVMRPGVQWDKAIFPYSTVGSNGKGTFLALLRGLVDSVSITLEAMGKPYGLAPLVEKSAPSAILVDENPVGIFVDRAAEMKALVTHDVVSVEAKFRNPISMTWNGIMVQCLNSLPRVRDRSQSFLRRLLFVPFDKTFQGAERRYIKSDYLARTDVLEYVLKRVLVGMEDYYELPEPAACVAVRSEFQMDNDPIAEFWAEFRDEFKWTFVPYPFMFDLYKSWMAQVAPRREVGTQTAFTRRIGELVAADAVWRDAGVKRRPGGDMAVPELLIADWGLERWYDPKEAKKLRSGQFDRFRLSTAHAPGSYRGLVRVPRPVTAVPVAPMAPEMVAELNEAAAAARAAADPAVTEVAP</sequence>
<dbReference type="Pfam" id="PF19263">
    <property type="entry name" value="DUF5906"/>
    <property type="match status" value="1"/>
</dbReference>
<dbReference type="SMART" id="SM00885">
    <property type="entry name" value="D5_N"/>
    <property type="match status" value="1"/>
</dbReference>
<dbReference type="Proteomes" id="UP001558353">
    <property type="component" value="Unassembled WGS sequence"/>
</dbReference>
<dbReference type="SUPFAM" id="SSF52540">
    <property type="entry name" value="P-loop containing nucleoside triphosphate hydrolases"/>
    <property type="match status" value="1"/>
</dbReference>
<evidence type="ECO:0000259" key="5">
    <source>
        <dbReference type="PROSITE" id="PS51206"/>
    </source>
</evidence>
<comment type="caution">
    <text evidence="6">The sequence shown here is derived from an EMBL/GenBank/DDBJ whole genome shotgun (WGS) entry which is preliminary data.</text>
</comment>
<protein>
    <submittedName>
        <fullName evidence="6">Phage/plasmid primase, P4 family</fullName>
    </submittedName>
</protein>
<keyword evidence="1" id="KW-0547">Nucleotide-binding</keyword>
<evidence type="ECO:0000256" key="3">
    <source>
        <dbReference type="ARBA" id="ARBA00022806"/>
    </source>
</evidence>
<dbReference type="InterPro" id="IPR014015">
    <property type="entry name" value="Helicase_SF3_DNA-vir"/>
</dbReference>
<dbReference type="InterPro" id="IPR045455">
    <property type="entry name" value="NrS-1_pol-like_helicase"/>
</dbReference>
<dbReference type="InterPro" id="IPR051620">
    <property type="entry name" value="ORF904-like_C"/>
</dbReference>
<keyword evidence="4" id="KW-0067">ATP-binding</keyword>
<dbReference type="EMBL" id="JAYWMA010000009">
    <property type="protein sequence ID" value="MEX3529173.1"/>
    <property type="molecule type" value="Genomic_DNA"/>
</dbReference>
<keyword evidence="7" id="KW-1185">Reference proteome</keyword>
<evidence type="ECO:0000256" key="4">
    <source>
        <dbReference type="ARBA" id="ARBA00022840"/>
    </source>
</evidence>
<dbReference type="InterPro" id="IPR004968">
    <property type="entry name" value="DNA_primase/NTPase_C"/>
</dbReference>
<gene>
    <name evidence="6" type="ORF">VVR64_08910</name>
</gene>
<evidence type="ECO:0000313" key="7">
    <source>
        <dbReference type="Proteomes" id="UP001558353"/>
    </source>
</evidence>
<dbReference type="Gene3D" id="3.40.50.300">
    <property type="entry name" value="P-loop containing nucleotide triphosphate hydrolases"/>
    <property type="match status" value="1"/>
</dbReference>
<organism evidence="6 7">
    <name type="scientific">Corynebacterium xerosis</name>
    <dbReference type="NCBI Taxonomy" id="1725"/>
    <lineage>
        <taxon>Bacteria</taxon>
        <taxon>Bacillati</taxon>
        <taxon>Actinomycetota</taxon>
        <taxon>Actinomycetes</taxon>
        <taxon>Mycobacteriales</taxon>
        <taxon>Corynebacteriaceae</taxon>
        <taxon>Corynebacterium</taxon>
    </lineage>
</organism>
<dbReference type="InterPro" id="IPR027417">
    <property type="entry name" value="P-loop_NTPase"/>
</dbReference>
<dbReference type="Pfam" id="PF03288">
    <property type="entry name" value="Pox_D5"/>
    <property type="match status" value="1"/>
</dbReference>
<dbReference type="PANTHER" id="PTHR35372:SF2">
    <property type="entry name" value="SF3 HELICASE DOMAIN-CONTAINING PROTEIN"/>
    <property type="match status" value="1"/>
</dbReference>
<dbReference type="NCBIfam" id="TIGR01613">
    <property type="entry name" value="primase_Cterm"/>
    <property type="match status" value="1"/>
</dbReference>
<dbReference type="Pfam" id="PF08706">
    <property type="entry name" value="D5_N"/>
    <property type="match status" value="1"/>
</dbReference>
<evidence type="ECO:0000256" key="2">
    <source>
        <dbReference type="ARBA" id="ARBA00022801"/>
    </source>
</evidence>
<keyword evidence="3" id="KW-0347">Helicase</keyword>
<proteinExistence type="predicted"/>
<feature type="domain" description="SF3 helicase" evidence="5">
    <location>
        <begin position="284"/>
        <end position="440"/>
    </location>
</feature>
<evidence type="ECO:0000256" key="1">
    <source>
        <dbReference type="ARBA" id="ARBA00022741"/>
    </source>
</evidence>